<accession>W4MD86</accession>
<comment type="caution">
    <text evidence="1">The sequence shown here is derived from an EMBL/GenBank/DDBJ whole genome shotgun (WGS) entry which is preliminary data.</text>
</comment>
<sequence length="147" mass="16033">MNTEKAKSEFIIAPLLLEVKAQLHDAISIFSGVDFNIDAERGLNGVCDFIISKNRRQHVLAAPVITIVEAKNDNLRNGVGPCIAEMVAAQTFNLKEGTPIATIYGAVTIGSAWKFLKLEEATVTLDLDEYFINTPQKIMGILMAILA</sequence>
<dbReference type="AlphaFoldDB" id="W4MD86"/>
<dbReference type="HOGENOM" id="CLU_084165_1_0_7"/>
<proteinExistence type="predicted"/>
<protein>
    <recommendedName>
        <fullName evidence="3">Restriction endonuclease type IV Mrr domain-containing protein</fullName>
    </recommendedName>
</protein>
<dbReference type="EMBL" id="AZHX01000349">
    <property type="protein sequence ID" value="ETX07886.1"/>
    <property type="molecule type" value="Genomic_DNA"/>
</dbReference>
<reference evidence="1 2" key="1">
    <citation type="journal article" date="2014" name="Nature">
        <title>An environmental bacterial taxon with a large and distinct metabolic repertoire.</title>
        <authorList>
            <person name="Wilson M.C."/>
            <person name="Mori T."/>
            <person name="Ruckert C."/>
            <person name="Uria A.R."/>
            <person name="Helf M.J."/>
            <person name="Takada K."/>
            <person name="Gernert C."/>
            <person name="Steffens U.A."/>
            <person name="Heycke N."/>
            <person name="Schmitt S."/>
            <person name="Rinke C."/>
            <person name="Helfrich E.J."/>
            <person name="Brachmann A.O."/>
            <person name="Gurgui C."/>
            <person name="Wakimoto T."/>
            <person name="Kracht M."/>
            <person name="Crusemann M."/>
            <person name="Hentschel U."/>
            <person name="Abe I."/>
            <person name="Matsunaga S."/>
            <person name="Kalinowski J."/>
            <person name="Takeyama H."/>
            <person name="Piel J."/>
        </authorList>
    </citation>
    <scope>NUCLEOTIDE SEQUENCE [LARGE SCALE GENOMIC DNA]</scope>
    <source>
        <strain evidence="2">TSY2</strain>
    </source>
</reference>
<dbReference type="Proteomes" id="UP000019140">
    <property type="component" value="Unassembled WGS sequence"/>
</dbReference>
<evidence type="ECO:0000313" key="1">
    <source>
        <dbReference type="EMBL" id="ETX07886.1"/>
    </source>
</evidence>
<dbReference type="PATRIC" id="fig|1429439.4.peg.1479"/>
<gene>
    <name evidence="1" type="ORF">ETSY2_08620</name>
</gene>
<evidence type="ECO:0008006" key="3">
    <source>
        <dbReference type="Google" id="ProtNLM"/>
    </source>
</evidence>
<keyword evidence="2" id="KW-1185">Reference proteome</keyword>
<organism evidence="1 2">
    <name type="scientific">Candidatus Entotheonella gemina</name>
    <dbReference type="NCBI Taxonomy" id="1429439"/>
    <lineage>
        <taxon>Bacteria</taxon>
        <taxon>Pseudomonadati</taxon>
        <taxon>Nitrospinota/Tectimicrobiota group</taxon>
        <taxon>Candidatus Tectimicrobiota</taxon>
        <taxon>Candidatus Entotheonellia</taxon>
        <taxon>Candidatus Entotheonellales</taxon>
        <taxon>Candidatus Entotheonellaceae</taxon>
        <taxon>Candidatus Entotheonella</taxon>
    </lineage>
</organism>
<name>W4MD86_9BACT</name>
<evidence type="ECO:0000313" key="2">
    <source>
        <dbReference type="Proteomes" id="UP000019140"/>
    </source>
</evidence>